<proteinExistence type="predicted"/>
<dbReference type="RefSeq" id="WP_171186159.1">
    <property type="nucleotide sequence ID" value="NZ_WTPX01000050.1"/>
</dbReference>
<accession>A0ABX1VE50</accession>
<feature type="transmembrane region" description="Helical" evidence="1">
    <location>
        <begin position="85"/>
        <end position="104"/>
    </location>
</feature>
<protein>
    <recommendedName>
        <fullName evidence="4">Lycopene cyclase domain-containing protein</fullName>
    </recommendedName>
</protein>
<evidence type="ECO:0000313" key="2">
    <source>
        <dbReference type="EMBL" id="NNJ25790.1"/>
    </source>
</evidence>
<keyword evidence="1" id="KW-1133">Transmembrane helix</keyword>
<evidence type="ECO:0000256" key="1">
    <source>
        <dbReference type="SAM" id="Phobius"/>
    </source>
</evidence>
<comment type="caution">
    <text evidence="2">The sequence shown here is derived from an EMBL/GenBank/DDBJ whole genome shotgun (WGS) entry which is preliminary data.</text>
</comment>
<evidence type="ECO:0008006" key="4">
    <source>
        <dbReference type="Google" id="ProtNLM"/>
    </source>
</evidence>
<dbReference type="Proteomes" id="UP000609651">
    <property type="component" value="Unassembled WGS sequence"/>
</dbReference>
<keyword evidence="1" id="KW-0812">Transmembrane</keyword>
<keyword evidence="1" id="KW-0472">Membrane</keyword>
<sequence length="115" mass="12499">MNDDSWQWVWLLMTVPLGAVAVGALALCWRNRRVRPLGSKLFAAGVVLLMGANGVDLLLYTIFPIHEWLDPALLDLQVAYVLTGVVRQAFSVVAALLITAAVFVPDDRPNAGALE</sequence>
<feature type="transmembrane region" description="Helical" evidence="1">
    <location>
        <begin position="6"/>
        <end position="29"/>
    </location>
</feature>
<name>A0ABX1VE50_9PLAN</name>
<dbReference type="EMBL" id="WTPX01000050">
    <property type="protein sequence ID" value="NNJ25790.1"/>
    <property type="molecule type" value="Genomic_DNA"/>
</dbReference>
<evidence type="ECO:0000313" key="3">
    <source>
        <dbReference type="Proteomes" id="UP000609651"/>
    </source>
</evidence>
<gene>
    <name evidence="2" type="ORF">LzC2_18650</name>
</gene>
<feature type="transmembrane region" description="Helical" evidence="1">
    <location>
        <begin position="41"/>
        <end position="65"/>
    </location>
</feature>
<keyword evidence="3" id="KW-1185">Reference proteome</keyword>
<reference evidence="2 3" key="1">
    <citation type="journal article" date="2020" name="Syst. Appl. Microbiol.">
        <title>Alienimonas chondri sp. nov., a novel planctomycete isolated from the biofilm of the red alga Chondrus crispus.</title>
        <authorList>
            <person name="Vitorino I."/>
            <person name="Albuquerque L."/>
            <person name="Wiegand S."/>
            <person name="Kallscheuer N."/>
            <person name="da Costa M.S."/>
            <person name="Lobo-da-Cunha A."/>
            <person name="Jogler C."/>
            <person name="Lage O.M."/>
        </authorList>
    </citation>
    <scope>NUCLEOTIDE SEQUENCE [LARGE SCALE GENOMIC DNA]</scope>
    <source>
        <strain evidence="2 3">LzC2</strain>
    </source>
</reference>
<organism evidence="2 3">
    <name type="scientific">Alienimonas chondri</name>
    <dbReference type="NCBI Taxonomy" id="2681879"/>
    <lineage>
        <taxon>Bacteria</taxon>
        <taxon>Pseudomonadati</taxon>
        <taxon>Planctomycetota</taxon>
        <taxon>Planctomycetia</taxon>
        <taxon>Planctomycetales</taxon>
        <taxon>Planctomycetaceae</taxon>
        <taxon>Alienimonas</taxon>
    </lineage>
</organism>